<protein>
    <submittedName>
        <fullName evidence="1">Uncharacterized protein</fullName>
    </submittedName>
</protein>
<name>A0A0K0N5E7_9CAUD</name>
<organism evidence="1 2">
    <name type="scientific">Tsukamurella phage TIN2</name>
    <dbReference type="NCBI Taxonomy" id="1636545"/>
    <lineage>
        <taxon>Viruses</taxon>
        <taxon>Duplodnaviria</taxon>
        <taxon>Heunggongvirae</taxon>
        <taxon>Uroviricota</taxon>
        <taxon>Caudoviricetes</taxon>
        <taxon>Tinduovirus</taxon>
        <taxon>Tinduovirus TIN2</taxon>
    </lineage>
</organism>
<dbReference type="RefSeq" id="YP_009204474.1">
    <property type="nucleotide sequence ID" value="NC_028865.1"/>
</dbReference>
<proteinExistence type="predicted"/>
<reference evidence="1 2" key="1">
    <citation type="journal article" date="2015" name="Appl. Environ. Microbiol.">
        <title>Three of a Kind: Genetically Similar Tsukamurella Phages TIN2, TIN3, and TIN4.</title>
        <authorList>
            <person name="Dyson Z.A."/>
            <person name="Tucci J."/>
            <person name="Seviour R.J."/>
            <person name="Petrovski S."/>
        </authorList>
    </citation>
    <scope>NUCLEOTIDE SEQUENCE [LARGE SCALE GENOMIC DNA]</scope>
</reference>
<sequence length="44" mass="5133">MKLTRGGGRHRKHWWTRAADRSTDMVERFFADRISALLATVPAY</sequence>
<accession>A0A0K0N5E7</accession>
<gene>
    <name evidence="1" type="ORF">TIN2_39</name>
</gene>
<evidence type="ECO:0000313" key="1">
    <source>
        <dbReference type="EMBL" id="AKJ71729.1"/>
    </source>
</evidence>
<dbReference type="OrthoDB" id="40631at10239"/>
<evidence type="ECO:0000313" key="2">
    <source>
        <dbReference type="Proteomes" id="UP000203853"/>
    </source>
</evidence>
<dbReference type="GeneID" id="26631000"/>
<dbReference type="EMBL" id="KR011062">
    <property type="protein sequence ID" value="AKJ71729.1"/>
    <property type="molecule type" value="Genomic_DNA"/>
</dbReference>
<dbReference type="KEGG" id="vg:26631000"/>
<keyword evidence="2" id="KW-1185">Reference proteome</keyword>
<dbReference type="Proteomes" id="UP000203853">
    <property type="component" value="Segment"/>
</dbReference>